<evidence type="ECO:0000313" key="2">
    <source>
        <dbReference type="Proteomes" id="UP000069771"/>
    </source>
</evidence>
<name>A0A140DRM5_9FIRM</name>
<protein>
    <submittedName>
        <fullName evidence="1">Uncharacterized protein</fullName>
    </submittedName>
</protein>
<organism evidence="1 2">
    <name type="scientific">Faecalibaculum rodentium</name>
    <dbReference type="NCBI Taxonomy" id="1702221"/>
    <lineage>
        <taxon>Bacteria</taxon>
        <taxon>Bacillati</taxon>
        <taxon>Bacillota</taxon>
        <taxon>Erysipelotrichia</taxon>
        <taxon>Erysipelotrichales</taxon>
        <taxon>Erysipelotrichaceae</taxon>
        <taxon>Faecalibaculum</taxon>
    </lineage>
</organism>
<gene>
    <name evidence="1" type="ORF">AALO17_01680</name>
</gene>
<dbReference type="Proteomes" id="UP000069771">
    <property type="component" value="Chromosome"/>
</dbReference>
<sequence length="57" mass="6424">MRMSSLQGAGRKEGQAAIVSWVPPGNCQGAEGHSRHGIERNYSIEVTEMRRKNTYYQ</sequence>
<accession>A0A140DRM5</accession>
<dbReference type="AlphaFoldDB" id="A0A140DRM5"/>
<evidence type="ECO:0000313" key="1">
    <source>
        <dbReference type="EMBL" id="AMK53302.1"/>
    </source>
</evidence>
<keyword evidence="2" id="KW-1185">Reference proteome</keyword>
<proteinExistence type="predicted"/>
<reference evidence="1 2" key="1">
    <citation type="journal article" date="2016" name="Gut Pathog.">
        <title>Whole genome sequencing of "Faecalibaculum rodentium" ALO17, isolated from C57BL/6J laboratory mouse feces.</title>
        <authorList>
            <person name="Lim S."/>
            <person name="Chang D.H."/>
            <person name="Ahn S."/>
            <person name="Kim B.C."/>
        </authorList>
    </citation>
    <scope>NUCLEOTIDE SEQUENCE [LARGE SCALE GENOMIC DNA]</scope>
    <source>
        <strain evidence="1 2">Alo17</strain>
    </source>
</reference>
<dbReference type="KEGG" id="fro:AALO17_01680"/>
<dbReference type="EMBL" id="CP011391">
    <property type="protein sequence ID" value="AMK53302.1"/>
    <property type="molecule type" value="Genomic_DNA"/>
</dbReference>
<dbReference type="STRING" id="1702221.AALO17_01680"/>